<dbReference type="EMBL" id="SOZH01000012">
    <property type="protein sequence ID" value="TFF04370.1"/>
    <property type="molecule type" value="Genomic_DNA"/>
</dbReference>
<feature type="domain" description="TadE-like" evidence="2">
    <location>
        <begin position="23"/>
        <end position="63"/>
    </location>
</feature>
<keyword evidence="4" id="KW-1185">Reference proteome</keyword>
<dbReference type="Pfam" id="PF07811">
    <property type="entry name" value="TadE"/>
    <property type="match status" value="1"/>
</dbReference>
<accession>A0A4Y8QYA3</accession>
<dbReference type="Proteomes" id="UP000298003">
    <property type="component" value="Unassembled WGS sequence"/>
</dbReference>
<keyword evidence="1" id="KW-1133">Transmembrane helix</keyword>
<evidence type="ECO:0000259" key="2">
    <source>
        <dbReference type="Pfam" id="PF07811"/>
    </source>
</evidence>
<keyword evidence="1" id="KW-0812">Transmembrane</keyword>
<sequence>MATRTIRHRLRARWAAARADDSGAVALEAAVVVPVLLIVAFALIQIGLYQHANNVAQSVANGAVQVARIDGGTDQAGYAEAHSRLSNANGGLPEASVSIARGAQNVTVTVTGKVISIVPLLPNLTVSQTATGAIERFEGQP</sequence>
<comment type="caution">
    <text evidence="3">The sequence shown here is derived from an EMBL/GenBank/DDBJ whole genome shotgun (WGS) entry which is preliminary data.</text>
</comment>
<evidence type="ECO:0000256" key="1">
    <source>
        <dbReference type="SAM" id="Phobius"/>
    </source>
</evidence>
<keyword evidence="1" id="KW-0472">Membrane</keyword>
<name>A0A4Y8QYA3_9MICO</name>
<dbReference type="AlphaFoldDB" id="A0A4Y8QYA3"/>
<reference evidence="3 4" key="1">
    <citation type="submission" date="2019-03" db="EMBL/GenBank/DDBJ databases">
        <title>Cellulosimicrobium funkei JCM14302 Assembly.</title>
        <authorList>
            <person name="Dou T."/>
        </authorList>
    </citation>
    <scope>NUCLEOTIDE SEQUENCE [LARGE SCALE GENOMIC DNA]</scope>
    <source>
        <strain evidence="3 4">JCM 14302</strain>
    </source>
</reference>
<evidence type="ECO:0000313" key="4">
    <source>
        <dbReference type="Proteomes" id="UP000298003"/>
    </source>
</evidence>
<protein>
    <submittedName>
        <fullName evidence="3">Pilus assembly protein</fullName>
    </submittedName>
</protein>
<dbReference type="RefSeq" id="WP_061268904.1">
    <property type="nucleotide sequence ID" value="NZ_SOZH01000012.1"/>
</dbReference>
<feature type="transmembrane region" description="Helical" evidence="1">
    <location>
        <begin position="21"/>
        <end position="44"/>
    </location>
</feature>
<proteinExistence type="predicted"/>
<evidence type="ECO:0000313" key="3">
    <source>
        <dbReference type="EMBL" id="TFF04370.1"/>
    </source>
</evidence>
<gene>
    <name evidence="3" type="ORF">E1O70_18160</name>
</gene>
<dbReference type="InterPro" id="IPR012495">
    <property type="entry name" value="TadE-like_dom"/>
</dbReference>
<organism evidence="3 4">
    <name type="scientific">Cellulosimicrobium funkei</name>
    <dbReference type="NCBI Taxonomy" id="264251"/>
    <lineage>
        <taxon>Bacteria</taxon>
        <taxon>Bacillati</taxon>
        <taxon>Actinomycetota</taxon>
        <taxon>Actinomycetes</taxon>
        <taxon>Micrococcales</taxon>
        <taxon>Promicromonosporaceae</taxon>
        <taxon>Cellulosimicrobium</taxon>
    </lineage>
</organism>
<dbReference type="GeneID" id="95686410"/>